<evidence type="ECO:0000313" key="4">
    <source>
        <dbReference type="Proteomes" id="UP000201640"/>
    </source>
</evidence>
<protein>
    <recommendedName>
        <fullName evidence="5">CDAN1-interacting nuclease 1</fullName>
    </recommendedName>
</protein>
<evidence type="ECO:0000313" key="3">
    <source>
        <dbReference type="EMBL" id="AGC02105.1"/>
    </source>
</evidence>
<reference evidence="3 4" key="1">
    <citation type="journal article" date="2012" name="Genome Biol. Evol.">
        <title>Related Giant Viruses in Distant Locations and Different Habitats: Acanthamoeba polyphaga moumouvirus Represents a Third Lineage of the Mimiviridae That Is Close to the Megavirus Lineage.</title>
        <authorList>
            <person name="Yoosuf N."/>
            <person name="Yutin N."/>
            <person name="Colson P."/>
            <person name="Shabalina S.A."/>
            <person name="Pagnier I."/>
            <person name="Robert C."/>
            <person name="Azza S."/>
            <person name="Klose T."/>
            <person name="Wong J."/>
            <person name="Rossmann M.G."/>
            <person name="La Scola B."/>
            <person name="Raoult D."/>
            <person name="Koonin E.V."/>
        </authorList>
    </citation>
    <scope>NUCLEOTIDE SEQUENCE [LARGE SCALE GENOMIC DNA]</scope>
    <source>
        <strain evidence="3 4">M10A</strain>
    </source>
</reference>
<dbReference type="KEGG" id="vg:14445663"/>
<dbReference type="RefSeq" id="YP_007354541.1">
    <property type="nucleotide sequence ID" value="NC_020104.1"/>
</dbReference>
<dbReference type="PANTHER" id="PTHR31661">
    <property type="entry name" value="SIMILAR TO CDNA SEQUENCE BC052040"/>
    <property type="match status" value="1"/>
</dbReference>
<accession>L7RGD5</accession>
<sequence>MKKLVWNNAKIYTPQIIKQRTYFIKKNMISTMPLFDKEQKLLVKYADQNFLPHDEIISLRNSLKIQNDINNAQNYKIKLSNIKKKFTDIVEKNYDNNNFDQKIENFIKSTDVSVNIVLKVINKTYHYKKYCIDKIPFIQNLNETLVKKNQEQRVKSRQFEISLENYLTKNNISYLTEKDIIKRKIHNLTPDILFESPVAIILNGSEYIIHWMDAKNYTLTKIPYILKSVKKQTSKYYNAFGLGALVFHYGYDKTINIPGAIILDGSIIDFQ</sequence>
<evidence type="ECO:0008006" key="5">
    <source>
        <dbReference type="Google" id="ProtNLM"/>
    </source>
</evidence>
<dbReference type="PANTHER" id="PTHR31661:SF1">
    <property type="entry name" value="CDAN1-INTERACTING NUCLEASE 1"/>
    <property type="match status" value="1"/>
</dbReference>
<keyword evidence="4" id="KW-1185">Reference proteome</keyword>
<organism evidence="3 4">
    <name type="scientific">Acanthamoeba polyphaga moumouvirus</name>
    <dbReference type="NCBI Taxonomy" id="1269028"/>
    <lineage>
        <taxon>Viruses</taxon>
        <taxon>Varidnaviria</taxon>
        <taxon>Bamfordvirae</taxon>
        <taxon>Nucleocytoviricota</taxon>
        <taxon>Megaviricetes</taxon>
        <taxon>Imitervirales</taxon>
        <taxon>Mimiviridae</taxon>
        <taxon>Megamimivirinae</taxon>
        <taxon>Moumouvirus</taxon>
    </lineage>
</organism>
<comment type="subcellular location">
    <subcellularLocation>
        <location evidence="1">Cytoplasm</location>
    </subcellularLocation>
</comment>
<proteinExistence type="predicted"/>
<dbReference type="GeneID" id="14445663"/>
<dbReference type="Proteomes" id="UP000201640">
    <property type="component" value="Segment"/>
</dbReference>
<evidence type="ECO:0000256" key="1">
    <source>
        <dbReference type="ARBA" id="ARBA00004496"/>
    </source>
</evidence>
<dbReference type="OrthoDB" id="18381at10239"/>
<keyword evidence="2" id="KW-0963">Cytoplasm</keyword>
<dbReference type="InterPro" id="IPR029404">
    <property type="entry name" value="CDIN1"/>
</dbReference>
<gene>
    <name evidence="3" type="ORF">Moumou_00579</name>
</gene>
<dbReference type="Pfam" id="PF14811">
    <property type="entry name" value="TPD"/>
    <property type="match status" value="1"/>
</dbReference>
<dbReference type="EMBL" id="JX962719">
    <property type="protein sequence ID" value="AGC02105.1"/>
    <property type="molecule type" value="Genomic_DNA"/>
</dbReference>
<name>L7RGD5_9VIRU</name>
<evidence type="ECO:0000256" key="2">
    <source>
        <dbReference type="ARBA" id="ARBA00022490"/>
    </source>
</evidence>